<feature type="transmembrane region" description="Helical" evidence="6">
    <location>
        <begin position="436"/>
        <end position="459"/>
    </location>
</feature>
<dbReference type="PANTHER" id="PTHR48022">
    <property type="entry name" value="PLASTIDIC GLUCOSE TRANSPORTER 4"/>
    <property type="match status" value="1"/>
</dbReference>
<feature type="domain" description="Major facilitator superfamily (MFS) profile" evidence="7">
    <location>
        <begin position="43"/>
        <end position="493"/>
    </location>
</feature>
<feature type="transmembrane region" description="Helical" evidence="6">
    <location>
        <begin position="189"/>
        <end position="209"/>
    </location>
</feature>
<evidence type="ECO:0000256" key="4">
    <source>
        <dbReference type="ARBA" id="ARBA00022989"/>
    </source>
</evidence>
<keyword evidence="9" id="KW-1185">Reference proteome</keyword>
<dbReference type="InterPro" id="IPR050360">
    <property type="entry name" value="MFS_Sugar_Transporters"/>
</dbReference>
<feature type="transmembrane region" description="Helical" evidence="6">
    <location>
        <begin position="343"/>
        <end position="362"/>
    </location>
</feature>
<feature type="transmembrane region" description="Helical" evidence="6">
    <location>
        <begin position="318"/>
        <end position="337"/>
    </location>
</feature>
<dbReference type="HOGENOM" id="CLU_001265_30_1_1"/>
<sequence length="520" mass="56121">MSESVHKHSASEDGHVVEESSKVDVGKQLHHPKNWLNLRVIVNAVIIGLSLGLYGYDNVFVGPLVTLPLFVLKCQGPGVDGLPVFDARNLTLMVTVPLVGAALGSFGVVPIQGPIGRKGAFLAAYGFLFENVELTRGQVGHGIVNQMLLVQAQDGMTNILEDFGISILTNVAPIWLSELMPAHVRGRSVGFAVAGIGIVGVMAAVIVWGTEQISDERQYQIPLAIQAGVPCVLCLLTLLASESPVWLLSKDRNELARKNMLSLRNHNVQVTDAELALQSIALKQKDEARATTRWMDILNKHNFERTLMSGYPTSAGQASGAALVGTYGTVLLVEAGITNAYEVTIIVTVVQFVGSCVAPYLYDRLGRRPVALSVYALITILSAVLGGLAYTDLLETSQRNAFAALTIILAFVNAITSALGFLVATEVPTASLREPTMTWATFWGYVTSVCTTFIIPQIISAGAGDLGPKAYLIFMGTTIVIEGILYFFLPERRTGHWLRSTSYTKRNFRRGSGRAMNAMS</sequence>
<dbReference type="RefSeq" id="XP_040624274.1">
    <property type="nucleotide sequence ID" value="XM_040770800.1"/>
</dbReference>
<evidence type="ECO:0000256" key="6">
    <source>
        <dbReference type="SAM" id="Phobius"/>
    </source>
</evidence>
<feature type="transmembrane region" description="Helical" evidence="6">
    <location>
        <begin position="36"/>
        <end position="56"/>
    </location>
</feature>
<dbReference type="GO" id="GO:0005351">
    <property type="term" value="F:carbohydrate:proton symporter activity"/>
    <property type="evidence" value="ECO:0007669"/>
    <property type="project" value="TreeGrafter"/>
</dbReference>
<dbReference type="GO" id="GO:0016020">
    <property type="term" value="C:membrane"/>
    <property type="evidence" value="ECO:0007669"/>
    <property type="project" value="UniProtKB-SubCell"/>
</dbReference>
<dbReference type="InterPro" id="IPR036259">
    <property type="entry name" value="MFS_trans_sf"/>
</dbReference>
<dbReference type="SUPFAM" id="SSF103473">
    <property type="entry name" value="MFS general substrate transporter"/>
    <property type="match status" value="1"/>
</dbReference>
<accession>M5FVK9</accession>
<evidence type="ECO:0000259" key="7">
    <source>
        <dbReference type="PROSITE" id="PS50850"/>
    </source>
</evidence>
<evidence type="ECO:0000256" key="2">
    <source>
        <dbReference type="ARBA" id="ARBA00010992"/>
    </source>
</evidence>
<dbReference type="Gene3D" id="1.20.1250.20">
    <property type="entry name" value="MFS general substrate transporter like domains"/>
    <property type="match status" value="1"/>
</dbReference>
<organism evidence="8 9">
    <name type="scientific">Dacryopinax primogenitus (strain DJM 731)</name>
    <name type="common">Brown rot fungus</name>
    <dbReference type="NCBI Taxonomy" id="1858805"/>
    <lineage>
        <taxon>Eukaryota</taxon>
        <taxon>Fungi</taxon>
        <taxon>Dikarya</taxon>
        <taxon>Basidiomycota</taxon>
        <taxon>Agaricomycotina</taxon>
        <taxon>Dacrymycetes</taxon>
        <taxon>Dacrymycetales</taxon>
        <taxon>Dacrymycetaceae</taxon>
        <taxon>Dacryopinax</taxon>
    </lineage>
</organism>
<comment type="similarity">
    <text evidence="2">Belongs to the major facilitator superfamily. Sugar transporter (TC 2.A.1.1) family.</text>
</comment>
<evidence type="ECO:0000256" key="5">
    <source>
        <dbReference type="ARBA" id="ARBA00023136"/>
    </source>
</evidence>
<dbReference type="OMA" id="NHTMAYT"/>
<proteinExistence type="inferred from homology"/>
<dbReference type="PROSITE" id="PS50850">
    <property type="entry name" value="MFS"/>
    <property type="match status" value="1"/>
</dbReference>
<dbReference type="PANTHER" id="PTHR48022:SF27">
    <property type="entry name" value="MAJOR FACILITATOR SUPERFAMILY (MFS) PROFILE DOMAIN-CONTAINING PROTEIN"/>
    <property type="match status" value="1"/>
</dbReference>
<name>M5FVK9_DACPD</name>
<evidence type="ECO:0000313" key="9">
    <source>
        <dbReference type="Proteomes" id="UP000030653"/>
    </source>
</evidence>
<dbReference type="Pfam" id="PF00083">
    <property type="entry name" value="Sugar_tr"/>
    <property type="match status" value="1"/>
</dbReference>
<evidence type="ECO:0000313" key="8">
    <source>
        <dbReference type="EMBL" id="EJT97376.1"/>
    </source>
</evidence>
<dbReference type="OrthoDB" id="6612291at2759"/>
<feature type="transmembrane region" description="Helical" evidence="6">
    <location>
        <begin position="471"/>
        <end position="489"/>
    </location>
</feature>
<keyword evidence="5 6" id="KW-0472">Membrane</keyword>
<protein>
    <submittedName>
        <fullName evidence="8">MFS general substrate transporter</fullName>
    </submittedName>
</protein>
<dbReference type="AlphaFoldDB" id="M5FVK9"/>
<dbReference type="InterPro" id="IPR020846">
    <property type="entry name" value="MFS_dom"/>
</dbReference>
<comment type="subcellular location">
    <subcellularLocation>
        <location evidence="1">Membrane</location>
        <topology evidence="1">Multi-pass membrane protein</topology>
    </subcellularLocation>
</comment>
<dbReference type="InterPro" id="IPR005828">
    <property type="entry name" value="MFS_sugar_transport-like"/>
</dbReference>
<keyword evidence="3 6" id="KW-0812">Transmembrane</keyword>
<reference evidence="8 9" key="1">
    <citation type="journal article" date="2012" name="Science">
        <title>The Paleozoic origin of enzymatic lignin decomposition reconstructed from 31 fungal genomes.</title>
        <authorList>
            <person name="Floudas D."/>
            <person name="Binder M."/>
            <person name="Riley R."/>
            <person name="Barry K."/>
            <person name="Blanchette R.A."/>
            <person name="Henrissat B."/>
            <person name="Martinez A.T."/>
            <person name="Otillar R."/>
            <person name="Spatafora J.W."/>
            <person name="Yadav J.S."/>
            <person name="Aerts A."/>
            <person name="Benoit I."/>
            <person name="Boyd A."/>
            <person name="Carlson A."/>
            <person name="Copeland A."/>
            <person name="Coutinho P.M."/>
            <person name="de Vries R.P."/>
            <person name="Ferreira P."/>
            <person name="Findley K."/>
            <person name="Foster B."/>
            <person name="Gaskell J."/>
            <person name="Glotzer D."/>
            <person name="Gorecki P."/>
            <person name="Heitman J."/>
            <person name="Hesse C."/>
            <person name="Hori C."/>
            <person name="Igarashi K."/>
            <person name="Jurgens J.A."/>
            <person name="Kallen N."/>
            <person name="Kersten P."/>
            <person name="Kohler A."/>
            <person name="Kuees U."/>
            <person name="Kumar T.K.A."/>
            <person name="Kuo A."/>
            <person name="LaButti K."/>
            <person name="Larrondo L.F."/>
            <person name="Lindquist E."/>
            <person name="Ling A."/>
            <person name="Lombard V."/>
            <person name="Lucas S."/>
            <person name="Lundell T."/>
            <person name="Martin R."/>
            <person name="McLaughlin D.J."/>
            <person name="Morgenstern I."/>
            <person name="Morin E."/>
            <person name="Murat C."/>
            <person name="Nagy L.G."/>
            <person name="Nolan M."/>
            <person name="Ohm R.A."/>
            <person name="Patyshakuliyeva A."/>
            <person name="Rokas A."/>
            <person name="Ruiz-Duenas F.J."/>
            <person name="Sabat G."/>
            <person name="Salamov A."/>
            <person name="Samejima M."/>
            <person name="Schmutz J."/>
            <person name="Slot J.C."/>
            <person name="St John F."/>
            <person name="Stenlid J."/>
            <person name="Sun H."/>
            <person name="Sun S."/>
            <person name="Syed K."/>
            <person name="Tsang A."/>
            <person name="Wiebenga A."/>
            <person name="Young D."/>
            <person name="Pisabarro A."/>
            <person name="Eastwood D.C."/>
            <person name="Martin F."/>
            <person name="Cullen D."/>
            <person name="Grigoriev I.V."/>
            <person name="Hibbett D.S."/>
        </authorList>
    </citation>
    <scope>NUCLEOTIDE SEQUENCE [LARGE SCALE GENOMIC DNA]</scope>
    <source>
        <strain evidence="8 9">DJM-731 SS1</strain>
    </source>
</reference>
<feature type="transmembrane region" description="Helical" evidence="6">
    <location>
        <begin position="90"/>
        <end position="109"/>
    </location>
</feature>
<dbReference type="GeneID" id="63685862"/>
<keyword evidence="4 6" id="KW-1133">Transmembrane helix</keyword>
<feature type="transmembrane region" description="Helical" evidence="6">
    <location>
        <begin position="221"/>
        <end position="240"/>
    </location>
</feature>
<feature type="transmembrane region" description="Helical" evidence="6">
    <location>
        <begin position="369"/>
        <end position="390"/>
    </location>
</feature>
<dbReference type="EMBL" id="JH795877">
    <property type="protein sequence ID" value="EJT97376.1"/>
    <property type="molecule type" value="Genomic_DNA"/>
</dbReference>
<dbReference type="Proteomes" id="UP000030653">
    <property type="component" value="Unassembled WGS sequence"/>
</dbReference>
<evidence type="ECO:0000256" key="3">
    <source>
        <dbReference type="ARBA" id="ARBA00022692"/>
    </source>
</evidence>
<gene>
    <name evidence="8" type="ORF">DACRYDRAFT_119486</name>
</gene>
<evidence type="ECO:0000256" key="1">
    <source>
        <dbReference type="ARBA" id="ARBA00004141"/>
    </source>
</evidence>
<feature type="transmembrane region" description="Helical" evidence="6">
    <location>
        <begin position="402"/>
        <end position="424"/>
    </location>
</feature>